<keyword evidence="2" id="KW-1185">Reference proteome</keyword>
<accession>A0A558BPG3</accession>
<dbReference type="Gene3D" id="2.30.30.400">
    <property type="entry name" value="Rof-like"/>
    <property type="match status" value="1"/>
</dbReference>
<comment type="caution">
    <text evidence="1">The sequence shown here is derived from an EMBL/GenBank/DDBJ whole genome shotgun (WGS) entry which is preliminary data.</text>
</comment>
<proteinExistence type="predicted"/>
<evidence type="ECO:0000313" key="2">
    <source>
        <dbReference type="Proteomes" id="UP000317624"/>
    </source>
</evidence>
<dbReference type="EMBL" id="VMRJ01000005">
    <property type="protein sequence ID" value="TVT38410.1"/>
    <property type="molecule type" value="Genomic_DNA"/>
</dbReference>
<protein>
    <recommendedName>
        <fullName evidence="3">Rho-binding antiterminator</fullName>
    </recommendedName>
</protein>
<evidence type="ECO:0000313" key="1">
    <source>
        <dbReference type="EMBL" id="TVT38410.1"/>
    </source>
</evidence>
<dbReference type="InterPro" id="IPR023534">
    <property type="entry name" value="Rof/RNase_P-like"/>
</dbReference>
<dbReference type="SUPFAM" id="SSF101744">
    <property type="entry name" value="Rof/RNase P subunit-like"/>
    <property type="match status" value="1"/>
</dbReference>
<reference evidence="1 2" key="1">
    <citation type="submission" date="2019-07" db="EMBL/GenBank/DDBJ databases">
        <title>Hymenobacter sp. straun FUR1 Genome sequencing and assembly.</title>
        <authorList>
            <person name="Chhetri G."/>
        </authorList>
    </citation>
    <scope>NUCLEOTIDE SEQUENCE [LARGE SCALE GENOMIC DNA]</scope>
    <source>
        <strain evidence="1 2">Fur1</strain>
    </source>
</reference>
<name>A0A558BPG3_9BACT</name>
<dbReference type="AlphaFoldDB" id="A0A558BPG3"/>
<evidence type="ECO:0008006" key="3">
    <source>
        <dbReference type="Google" id="ProtNLM"/>
    </source>
</evidence>
<dbReference type="InterPro" id="IPR038626">
    <property type="entry name" value="Rof-like_sf"/>
</dbReference>
<dbReference type="OrthoDB" id="5344363at2"/>
<gene>
    <name evidence="1" type="ORF">FNT36_19650</name>
</gene>
<sequence length="90" mass="10292">MLTNYKPVACDFYDVLEAAATRKQQVYLQYFNDLHELCQGPTTLRTFVTRDHVEYAVLASGEEVRLDRILRLDDTPAPAYANAPDYRCGC</sequence>
<organism evidence="1 2">
    <name type="scientific">Hymenobacter setariae</name>
    <dbReference type="NCBI Taxonomy" id="2594794"/>
    <lineage>
        <taxon>Bacteria</taxon>
        <taxon>Pseudomonadati</taxon>
        <taxon>Bacteroidota</taxon>
        <taxon>Cytophagia</taxon>
        <taxon>Cytophagales</taxon>
        <taxon>Hymenobacteraceae</taxon>
        <taxon>Hymenobacter</taxon>
    </lineage>
</organism>
<dbReference type="Proteomes" id="UP000317624">
    <property type="component" value="Unassembled WGS sequence"/>
</dbReference>
<dbReference type="RefSeq" id="WP_144851251.1">
    <property type="nucleotide sequence ID" value="NZ_VMRJ01000005.1"/>
</dbReference>